<dbReference type="Proteomes" id="UP000242715">
    <property type="component" value="Unassembled WGS sequence"/>
</dbReference>
<protein>
    <submittedName>
        <fullName evidence="1">Uncharacterized protein</fullName>
    </submittedName>
</protein>
<evidence type="ECO:0000313" key="2">
    <source>
        <dbReference type="Proteomes" id="UP000242715"/>
    </source>
</evidence>
<keyword evidence="2" id="KW-1185">Reference proteome</keyword>
<organism evidence="1 2">
    <name type="scientific">Trifolium subterraneum</name>
    <name type="common">Subterranean clover</name>
    <dbReference type="NCBI Taxonomy" id="3900"/>
    <lineage>
        <taxon>Eukaryota</taxon>
        <taxon>Viridiplantae</taxon>
        <taxon>Streptophyta</taxon>
        <taxon>Embryophyta</taxon>
        <taxon>Tracheophyta</taxon>
        <taxon>Spermatophyta</taxon>
        <taxon>Magnoliopsida</taxon>
        <taxon>eudicotyledons</taxon>
        <taxon>Gunneridae</taxon>
        <taxon>Pentapetalae</taxon>
        <taxon>rosids</taxon>
        <taxon>fabids</taxon>
        <taxon>Fabales</taxon>
        <taxon>Fabaceae</taxon>
        <taxon>Papilionoideae</taxon>
        <taxon>50 kb inversion clade</taxon>
        <taxon>NPAAA clade</taxon>
        <taxon>Hologalegina</taxon>
        <taxon>IRL clade</taxon>
        <taxon>Trifolieae</taxon>
        <taxon>Trifolium</taxon>
    </lineage>
</organism>
<dbReference type="EMBL" id="DF973176">
    <property type="protein sequence ID" value="GAU17795.1"/>
    <property type="molecule type" value="Genomic_DNA"/>
</dbReference>
<accession>A0A2Z6LKN5</accession>
<evidence type="ECO:0000313" key="1">
    <source>
        <dbReference type="EMBL" id="GAU17795.1"/>
    </source>
</evidence>
<gene>
    <name evidence="1" type="ORF">TSUD_171840</name>
</gene>
<sequence length="74" mass="8460">MQPAYNASSYGCCRIGCCHVTLHEPNNREAFGNKRSNIKESTAEQFRLKYLVNLELTMKEDRVNHNLDVSDVEA</sequence>
<proteinExistence type="predicted"/>
<name>A0A2Z6LKN5_TRISU</name>
<reference evidence="2" key="1">
    <citation type="journal article" date="2017" name="Front. Plant Sci.">
        <title>Climate Clever Clovers: New Paradigm to Reduce the Environmental Footprint of Ruminants by Breeding Low Methanogenic Forages Utilizing Haplotype Variation.</title>
        <authorList>
            <person name="Kaur P."/>
            <person name="Appels R."/>
            <person name="Bayer P.E."/>
            <person name="Keeble-Gagnere G."/>
            <person name="Wang J."/>
            <person name="Hirakawa H."/>
            <person name="Shirasawa K."/>
            <person name="Vercoe P."/>
            <person name="Stefanova K."/>
            <person name="Durmic Z."/>
            <person name="Nichols P."/>
            <person name="Revell C."/>
            <person name="Isobe S.N."/>
            <person name="Edwards D."/>
            <person name="Erskine W."/>
        </authorList>
    </citation>
    <scope>NUCLEOTIDE SEQUENCE [LARGE SCALE GENOMIC DNA]</scope>
    <source>
        <strain evidence="2">cv. Daliak</strain>
    </source>
</reference>
<dbReference type="AlphaFoldDB" id="A0A2Z6LKN5"/>